<protein>
    <submittedName>
        <fullName evidence="1">Uncharacterized protein</fullName>
    </submittedName>
</protein>
<evidence type="ECO:0000313" key="2">
    <source>
        <dbReference type="Proteomes" id="UP001359886"/>
    </source>
</evidence>
<dbReference type="RefSeq" id="WP_354693870.1">
    <property type="nucleotide sequence ID" value="NZ_JAZHOG010000001.1"/>
</dbReference>
<proteinExistence type="predicted"/>
<sequence length="47" mass="4977">MKILLTSKVARSGGATTSKGVVFWLPEPVVWQSMPSKSSALIAYVPG</sequence>
<name>A0AAW9REP1_9GAMM</name>
<dbReference type="Proteomes" id="UP001359886">
    <property type="component" value="Unassembled WGS sequence"/>
</dbReference>
<accession>A0AAW9REP1</accession>
<evidence type="ECO:0000313" key="1">
    <source>
        <dbReference type="EMBL" id="MEJ8566553.1"/>
    </source>
</evidence>
<gene>
    <name evidence="1" type="ORF">V3330_02840</name>
</gene>
<organism evidence="1 2">
    <name type="scientific">Elongatibacter sediminis</name>
    <dbReference type="NCBI Taxonomy" id="3119006"/>
    <lineage>
        <taxon>Bacteria</taxon>
        <taxon>Pseudomonadati</taxon>
        <taxon>Pseudomonadota</taxon>
        <taxon>Gammaproteobacteria</taxon>
        <taxon>Chromatiales</taxon>
        <taxon>Wenzhouxiangellaceae</taxon>
        <taxon>Elongatibacter</taxon>
    </lineage>
</organism>
<comment type="caution">
    <text evidence="1">The sequence shown here is derived from an EMBL/GenBank/DDBJ whole genome shotgun (WGS) entry which is preliminary data.</text>
</comment>
<dbReference type="AlphaFoldDB" id="A0AAW9REP1"/>
<keyword evidence="2" id="KW-1185">Reference proteome</keyword>
<dbReference type="EMBL" id="JAZHOG010000001">
    <property type="protein sequence ID" value="MEJ8566553.1"/>
    <property type="molecule type" value="Genomic_DNA"/>
</dbReference>
<reference evidence="1 2" key="1">
    <citation type="submission" date="2024-02" db="EMBL/GenBank/DDBJ databases">
        <title>A novel Wenzhouxiangellaceae bacterium, isolated from coastal sediments.</title>
        <authorList>
            <person name="Du Z.-J."/>
            <person name="Ye Y.-Q."/>
            <person name="Zhang X.-Y."/>
        </authorList>
    </citation>
    <scope>NUCLEOTIDE SEQUENCE [LARGE SCALE GENOMIC DNA]</scope>
    <source>
        <strain evidence="1 2">CH-27</strain>
    </source>
</reference>